<dbReference type="InterPro" id="IPR023616">
    <property type="entry name" value="Cyt_c_oxase-like_su1_dom"/>
</dbReference>
<evidence type="ECO:0000256" key="20">
    <source>
        <dbReference type="SAM" id="Phobius"/>
    </source>
</evidence>
<comment type="catalytic activity">
    <reaction evidence="17">
        <text>4 Fe(II)-[cytochrome c] + O2 + 8 H(+)(in) = 4 Fe(III)-[cytochrome c] + 2 H2O + 4 H(+)(out)</text>
        <dbReference type="Rhea" id="RHEA:11436"/>
        <dbReference type="Rhea" id="RHEA-COMP:10350"/>
        <dbReference type="Rhea" id="RHEA-COMP:14399"/>
        <dbReference type="ChEBI" id="CHEBI:15377"/>
        <dbReference type="ChEBI" id="CHEBI:15378"/>
        <dbReference type="ChEBI" id="CHEBI:15379"/>
        <dbReference type="ChEBI" id="CHEBI:29033"/>
        <dbReference type="ChEBI" id="CHEBI:29034"/>
        <dbReference type="EC" id="7.1.1.9"/>
    </reaction>
</comment>
<dbReference type="GO" id="GO:0022904">
    <property type="term" value="P:respiratory electron transport chain"/>
    <property type="evidence" value="ECO:0007669"/>
    <property type="project" value="TreeGrafter"/>
</dbReference>
<dbReference type="EMBL" id="CP019344">
    <property type="protein sequence ID" value="ARN78862.1"/>
    <property type="molecule type" value="Genomic_DNA"/>
</dbReference>
<dbReference type="PROSITE" id="PS51007">
    <property type="entry name" value="CYTC"/>
    <property type="match status" value="1"/>
</dbReference>
<dbReference type="InterPro" id="IPR003468">
    <property type="entry name" value="Cyt_c_oxidase_monohaem-su/FixO"/>
</dbReference>
<dbReference type="PROSITE" id="PS50855">
    <property type="entry name" value="COX1"/>
    <property type="match status" value="1"/>
</dbReference>
<dbReference type="NCBIfam" id="NF011055">
    <property type="entry name" value="PRK14487.1"/>
    <property type="match status" value="1"/>
</dbReference>
<dbReference type="RefSeq" id="WP_085767668.1">
    <property type="nucleotide sequence ID" value="NZ_CP019344.1"/>
</dbReference>
<feature type="transmembrane region" description="Helical" evidence="20">
    <location>
        <begin position="305"/>
        <end position="321"/>
    </location>
</feature>
<dbReference type="SUPFAM" id="SSF81442">
    <property type="entry name" value="Cytochrome c oxidase subunit I-like"/>
    <property type="match status" value="1"/>
</dbReference>
<feature type="binding site" evidence="18">
    <location>
        <position position="206"/>
    </location>
    <ligand>
        <name>Cu cation</name>
        <dbReference type="ChEBI" id="CHEBI:23378"/>
        <label>B</label>
    </ligand>
</feature>
<comment type="cofactor">
    <cofactor evidence="18">
        <name>Cu(2+)</name>
        <dbReference type="ChEBI" id="CHEBI:29036"/>
    </cofactor>
    <text evidence="18">Binds 1 copper ion per subunit, denoted as copper B.</text>
</comment>
<dbReference type="GO" id="GO:0015990">
    <property type="term" value="P:electron transport coupled proton transport"/>
    <property type="evidence" value="ECO:0007669"/>
    <property type="project" value="TreeGrafter"/>
</dbReference>
<dbReference type="SUPFAM" id="SSF46626">
    <property type="entry name" value="Cytochrome c"/>
    <property type="match status" value="1"/>
</dbReference>
<comment type="pathway">
    <text evidence="3">Energy metabolism; oxidative phosphorylation.</text>
</comment>
<dbReference type="PROSITE" id="PS00077">
    <property type="entry name" value="COX1_CUB"/>
    <property type="match status" value="1"/>
</dbReference>
<feature type="transmembrane region" description="Helical" evidence="20">
    <location>
        <begin position="341"/>
        <end position="369"/>
    </location>
</feature>
<feature type="domain" description="Cytochrome c" evidence="22">
    <location>
        <begin position="535"/>
        <end position="667"/>
    </location>
</feature>
<feature type="transmembrane region" description="Helical" evidence="20">
    <location>
        <begin position="128"/>
        <end position="149"/>
    </location>
</feature>
<dbReference type="Pfam" id="PF00115">
    <property type="entry name" value="COX1"/>
    <property type="match status" value="1"/>
</dbReference>
<comment type="cofactor">
    <cofactor evidence="1">
        <name>heme b</name>
        <dbReference type="ChEBI" id="CHEBI:60344"/>
    </cofactor>
</comment>
<keyword evidence="10 18" id="KW-0479">Metal-binding</keyword>
<organism evidence="23 24">
    <name type="scientific">Nonlabens spongiae</name>
    <dbReference type="NCBI Taxonomy" id="331648"/>
    <lineage>
        <taxon>Bacteria</taxon>
        <taxon>Pseudomonadati</taxon>
        <taxon>Bacteroidota</taxon>
        <taxon>Flavobacteriia</taxon>
        <taxon>Flavobacteriales</taxon>
        <taxon>Flavobacteriaceae</taxon>
        <taxon>Nonlabens</taxon>
    </lineage>
</organism>
<keyword evidence="7 18" id="KW-0349">Heme</keyword>
<keyword evidence="13 20" id="KW-1133">Transmembrane helix</keyword>
<comment type="subcellular location">
    <subcellularLocation>
        <location evidence="2">Cell membrane</location>
        <topology evidence="2">Multi-pass membrane protein</topology>
    </subcellularLocation>
</comment>
<evidence type="ECO:0000256" key="19">
    <source>
        <dbReference type="RuleBase" id="RU000370"/>
    </source>
</evidence>
<feature type="transmembrane region" description="Helical" evidence="20">
    <location>
        <begin position="498"/>
        <end position="518"/>
    </location>
</feature>
<reference evidence="23 24" key="1">
    <citation type="submission" date="2016-11" db="EMBL/GenBank/DDBJ databases">
        <title>Trade-off between light-utilization and light-protection in marine flavobacteria.</title>
        <authorList>
            <person name="Kumagai Y."/>
        </authorList>
    </citation>
    <scope>NUCLEOTIDE SEQUENCE [LARGE SCALE GENOMIC DNA]</scope>
    <source>
        <strain evidence="23 24">JCM 13191</strain>
    </source>
</reference>
<keyword evidence="8 19" id="KW-0679">Respiratory chain</keyword>
<dbReference type="GO" id="GO:0005886">
    <property type="term" value="C:plasma membrane"/>
    <property type="evidence" value="ECO:0007669"/>
    <property type="project" value="UniProtKB-SubCell"/>
</dbReference>
<dbReference type="InterPro" id="IPR009056">
    <property type="entry name" value="Cyt_c-like_dom"/>
</dbReference>
<dbReference type="OrthoDB" id="9806838at2"/>
<dbReference type="InterPro" id="IPR000883">
    <property type="entry name" value="Cyt_C_Oxase_1"/>
</dbReference>
<comment type="cofactor">
    <cofactor evidence="18">
        <name>heme</name>
        <dbReference type="ChEBI" id="CHEBI:30413"/>
    </cofactor>
    <text evidence="18">Binds 2 heme groups per subunit, denoted as high- and low-spin.</text>
</comment>
<dbReference type="NCBIfam" id="TIGR00780">
    <property type="entry name" value="ccoN"/>
    <property type="match status" value="1"/>
</dbReference>
<dbReference type="InterPro" id="IPR004677">
    <property type="entry name" value="Cyt_c_oxidase_cbb3_su1"/>
</dbReference>
<dbReference type="STRING" id="331648.BST97_13165"/>
<evidence type="ECO:0000256" key="17">
    <source>
        <dbReference type="ARBA" id="ARBA00047816"/>
    </source>
</evidence>
<evidence type="ECO:0000256" key="11">
    <source>
        <dbReference type="ARBA" id="ARBA00022967"/>
    </source>
</evidence>
<feature type="binding site" evidence="18">
    <location>
        <position position="256"/>
    </location>
    <ligand>
        <name>Cu cation</name>
        <dbReference type="ChEBI" id="CHEBI:23378"/>
        <label>B</label>
    </ligand>
</feature>
<keyword evidence="11" id="KW-1278">Translocase</keyword>
<evidence type="ECO:0000313" key="23">
    <source>
        <dbReference type="EMBL" id="ARN78862.1"/>
    </source>
</evidence>
<evidence type="ECO:0000256" key="16">
    <source>
        <dbReference type="ARBA" id="ARBA00023136"/>
    </source>
</evidence>
<keyword evidence="15" id="KW-0186">Copper</keyword>
<keyword evidence="24" id="KW-1185">Reference proteome</keyword>
<dbReference type="NCBIfam" id="NF011053">
    <property type="entry name" value="PRK14485.1"/>
    <property type="match status" value="1"/>
</dbReference>
<keyword evidence="5 19" id="KW-0813">Transport</keyword>
<evidence type="ECO:0000256" key="18">
    <source>
        <dbReference type="PIRSR" id="PIRSR604677-50"/>
    </source>
</evidence>
<evidence type="ECO:0000256" key="1">
    <source>
        <dbReference type="ARBA" id="ARBA00001970"/>
    </source>
</evidence>
<evidence type="ECO:0000256" key="5">
    <source>
        <dbReference type="ARBA" id="ARBA00022448"/>
    </source>
</evidence>
<feature type="domain" description="Cytochrome oxidase subunit I profile" evidence="21">
    <location>
        <begin position="16"/>
        <end position="498"/>
    </location>
</feature>
<dbReference type="NCBIfam" id="TIGR00781">
    <property type="entry name" value="ccoO"/>
    <property type="match status" value="1"/>
</dbReference>
<name>A0A1W6MMS6_9FLAO</name>
<evidence type="ECO:0000259" key="22">
    <source>
        <dbReference type="PROSITE" id="PS51007"/>
    </source>
</evidence>
<feature type="transmembrane region" description="Helical" evidence="20">
    <location>
        <begin position="236"/>
        <end position="253"/>
    </location>
</feature>
<accession>A0A1W6MMS6</accession>
<evidence type="ECO:0000256" key="9">
    <source>
        <dbReference type="ARBA" id="ARBA00022692"/>
    </source>
</evidence>
<dbReference type="AlphaFoldDB" id="A0A1W6MMS6"/>
<keyword evidence="16 20" id="KW-0472">Membrane</keyword>
<dbReference type="GO" id="GO:0046872">
    <property type="term" value="F:metal ion binding"/>
    <property type="evidence" value="ECO:0007669"/>
    <property type="project" value="UniProtKB-KW"/>
</dbReference>
<evidence type="ECO:0000256" key="6">
    <source>
        <dbReference type="ARBA" id="ARBA00022475"/>
    </source>
</evidence>
<evidence type="ECO:0000256" key="15">
    <source>
        <dbReference type="ARBA" id="ARBA00023008"/>
    </source>
</evidence>
<comment type="similarity">
    <text evidence="19">Belongs to the heme-copper respiratory oxidase family.</text>
</comment>
<dbReference type="PANTHER" id="PTHR10422:SF29">
    <property type="entry name" value="CYTOCHROME C OXIDASE SUBUNIT 1 HOMOLOG, BACTEROID"/>
    <property type="match status" value="1"/>
</dbReference>
<evidence type="ECO:0000256" key="2">
    <source>
        <dbReference type="ARBA" id="ARBA00004651"/>
    </source>
</evidence>
<feature type="transmembrane region" description="Helical" evidence="20">
    <location>
        <begin position="98"/>
        <end position="116"/>
    </location>
</feature>
<feature type="transmembrane region" description="Helical" evidence="20">
    <location>
        <begin position="12"/>
        <end position="38"/>
    </location>
</feature>
<evidence type="ECO:0000256" key="7">
    <source>
        <dbReference type="ARBA" id="ARBA00022617"/>
    </source>
</evidence>
<evidence type="ECO:0000313" key="24">
    <source>
        <dbReference type="Proteomes" id="UP000193431"/>
    </source>
</evidence>
<feature type="transmembrane region" description="Helical" evidence="20">
    <location>
        <begin position="433"/>
        <end position="455"/>
    </location>
</feature>
<protein>
    <recommendedName>
        <fullName evidence="4">cytochrome-c oxidase</fullName>
        <ecNumber evidence="4">7.1.1.9</ecNumber>
    </recommendedName>
</protein>
<dbReference type="Gene3D" id="1.20.210.10">
    <property type="entry name" value="Cytochrome c oxidase-like, subunit I domain"/>
    <property type="match status" value="1"/>
</dbReference>
<dbReference type="EC" id="7.1.1.9" evidence="4"/>
<evidence type="ECO:0000256" key="14">
    <source>
        <dbReference type="ARBA" id="ARBA00023004"/>
    </source>
</evidence>
<feature type="binding site" description="axial binding residue" evidence="18">
    <location>
        <position position="346"/>
    </location>
    <ligand>
        <name>heme b</name>
        <dbReference type="ChEBI" id="CHEBI:60344"/>
        <label>1; low-spin</label>
    </ligand>
    <ligandPart>
        <name>Fe</name>
        <dbReference type="ChEBI" id="CHEBI:18248"/>
    </ligandPart>
</feature>
<sequence length="735" mass="83598">MELEKFYYDNKIVRKFIVATMLWGIVGMSVGLLLAFMFLFPNLTDGISWLSFGRLRPLHTNAVIFAFVGNAIFAGVYYSSQRLLKARMWKDWLSNFNFWGWQAIIVGAAITLPLGYTTSKEYAELEWPFDIAIALVWVAFGANLIGTIFQRRQRHLYVAIWFYLGTFVTVAVLHIVNSIELPISALKSYSAYAGVQDALVQWWYGHNAVAFFLTTPFLGLMYYFVPKAANRPVYSYRLSIVHFWSLIFIYIWAGPHHLLYTSLPGWAQSLGVAFSVMLIAPSWGGMINGLLTLRGAWDKVRTDPVLKFMVVAITGYGMATFEGPMLSLKNVNAIAHFSDWVIAHVHVGALAWNGFLTFGMVYWLVPVLFKTSLWSKKLANAHFWIGTLGIIMYALPMYVAGFVQASMWKQFNPDGTLVYGNFLETVSEIMPMYWMRAIGGSMYIVGAIIGVYNVIMTARAGKKVTDELAEAAPLQKVTSKRTASEGYHTWLERRPVKLTIFATIAILIGGMVQIIPSLTVDDYVPAISSVKPYTPLELEGRDIYIRESCNSCHSQMVRPFRSEVERYGEYSKAGEFVYDHPFLWGSKRTGPDLHRIGQKYSDNWHLNHFYDPQSTSSGSIMPSYKWLITNELDKSKTQDKMQAMVTLGVPYSQEEIDRAQEWMLEQGAQIEENLYSDPDFAKTYEADKKYAQENGEEFIEMRNREVVAIIAYLQRLGTDIKVQPKEETASITKNQ</sequence>
<evidence type="ECO:0000256" key="10">
    <source>
        <dbReference type="ARBA" id="ARBA00022723"/>
    </source>
</evidence>
<keyword evidence="6" id="KW-1003">Cell membrane</keyword>
<feature type="transmembrane region" description="Helical" evidence="20">
    <location>
        <begin position="156"/>
        <end position="176"/>
    </location>
</feature>
<proteinExistence type="inferred from homology"/>
<keyword evidence="9 19" id="KW-0812">Transmembrane</keyword>
<keyword evidence="14 18" id="KW-0408">Iron</keyword>
<feature type="binding site" description="axial binding residue" evidence="18">
    <location>
        <position position="59"/>
    </location>
    <ligand>
        <name>heme b</name>
        <dbReference type="ChEBI" id="CHEBI:60344"/>
        <label>1; low-spin</label>
    </ligand>
    <ligandPart>
        <name>Fe</name>
        <dbReference type="ChEBI" id="CHEBI:18248"/>
    </ligandPart>
</feature>
<dbReference type="Pfam" id="PF02433">
    <property type="entry name" value="FixO"/>
    <property type="match status" value="1"/>
</dbReference>
<evidence type="ECO:0000256" key="4">
    <source>
        <dbReference type="ARBA" id="ARBA00012949"/>
    </source>
</evidence>
<evidence type="ECO:0000256" key="3">
    <source>
        <dbReference type="ARBA" id="ARBA00004673"/>
    </source>
</evidence>
<feature type="transmembrane region" description="Helical" evidence="20">
    <location>
        <begin position="202"/>
        <end position="224"/>
    </location>
</feature>
<dbReference type="InterPro" id="IPR023615">
    <property type="entry name" value="Cyt_c_Oxase_su1_BS"/>
</dbReference>
<dbReference type="InterPro" id="IPR036927">
    <property type="entry name" value="Cyt_c_oxase-like_su1_sf"/>
</dbReference>
<dbReference type="GO" id="GO:0004129">
    <property type="term" value="F:cytochrome-c oxidase activity"/>
    <property type="evidence" value="ECO:0007669"/>
    <property type="project" value="UniProtKB-EC"/>
</dbReference>
<evidence type="ECO:0000256" key="8">
    <source>
        <dbReference type="ARBA" id="ARBA00022660"/>
    </source>
</evidence>
<feature type="binding site" evidence="18">
    <location>
        <position position="257"/>
    </location>
    <ligand>
        <name>Cu cation</name>
        <dbReference type="ChEBI" id="CHEBI:23378"/>
        <label>B</label>
    </ligand>
</feature>
<feature type="binding site" description="axial binding residue" evidence="18">
    <location>
        <position position="344"/>
    </location>
    <ligand>
        <name>heme b</name>
        <dbReference type="ChEBI" id="CHEBI:60344"/>
        <label>2; high-spin</label>
    </ligand>
    <ligandPart>
        <name>Fe</name>
        <dbReference type="ChEBI" id="CHEBI:18248"/>
    </ligandPart>
</feature>
<dbReference type="InterPro" id="IPR036909">
    <property type="entry name" value="Cyt_c-like_dom_sf"/>
</dbReference>
<dbReference type="GO" id="GO:0020037">
    <property type="term" value="F:heme binding"/>
    <property type="evidence" value="ECO:0007669"/>
    <property type="project" value="InterPro"/>
</dbReference>
<dbReference type="PANTHER" id="PTHR10422">
    <property type="entry name" value="CYTOCHROME C OXIDASE SUBUNIT 1"/>
    <property type="match status" value="1"/>
</dbReference>
<dbReference type="Proteomes" id="UP000193431">
    <property type="component" value="Chromosome"/>
</dbReference>
<feature type="transmembrane region" description="Helical" evidence="20">
    <location>
        <begin position="58"/>
        <end position="78"/>
    </location>
</feature>
<feature type="transmembrane region" description="Helical" evidence="20">
    <location>
        <begin position="273"/>
        <end position="293"/>
    </location>
</feature>
<dbReference type="Gene3D" id="1.10.760.10">
    <property type="entry name" value="Cytochrome c-like domain"/>
    <property type="match status" value="1"/>
</dbReference>
<keyword evidence="12 19" id="KW-0249">Electron transport</keyword>
<evidence type="ECO:0000256" key="13">
    <source>
        <dbReference type="ARBA" id="ARBA00022989"/>
    </source>
</evidence>
<feature type="transmembrane region" description="Helical" evidence="20">
    <location>
        <begin position="381"/>
        <end position="403"/>
    </location>
</feature>
<evidence type="ECO:0000256" key="12">
    <source>
        <dbReference type="ARBA" id="ARBA00022982"/>
    </source>
</evidence>
<gene>
    <name evidence="23" type="ORF">BST97_13165</name>
</gene>
<dbReference type="GO" id="GO:0009060">
    <property type="term" value="P:aerobic respiration"/>
    <property type="evidence" value="ECO:0007669"/>
    <property type="project" value="InterPro"/>
</dbReference>
<evidence type="ECO:0000259" key="21">
    <source>
        <dbReference type="PROSITE" id="PS50855"/>
    </source>
</evidence>